<gene>
    <name evidence="12" type="ORF">Mgra_00005030</name>
</gene>
<evidence type="ECO:0000259" key="11">
    <source>
        <dbReference type="PROSITE" id="PS50262"/>
    </source>
</evidence>
<dbReference type="AlphaFoldDB" id="A0A8S9ZQN9"/>
<feature type="transmembrane region" description="Helical" evidence="10">
    <location>
        <begin position="81"/>
        <end position="101"/>
    </location>
</feature>
<feature type="domain" description="G-protein coupled receptors family 1 profile" evidence="11">
    <location>
        <begin position="22"/>
        <end position="204"/>
    </location>
</feature>
<name>A0A8S9ZQN9_9BILA</name>
<dbReference type="GO" id="GO:0004989">
    <property type="term" value="F:octopamine receptor activity"/>
    <property type="evidence" value="ECO:0007669"/>
    <property type="project" value="TreeGrafter"/>
</dbReference>
<dbReference type="PANTHER" id="PTHR24247:SF92">
    <property type="entry name" value="G-PROTEIN COUPLED RECEPTORS FAMILY 1 PROFILE DOMAIN-CONTAINING PROTEIN"/>
    <property type="match status" value="1"/>
</dbReference>
<dbReference type="Proteomes" id="UP000605970">
    <property type="component" value="Unassembled WGS sequence"/>
</dbReference>
<evidence type="ECO:0000256" key="6">
    <source>
        <dbReference type="ARBA" id="ARBA00023136"/>
    </source>
</evidence>
<evidence type="ECO:0000256" key="10">
    <source>
        <dbReference type="SAM" id="Phobius"/>
    </source>
</evidence>
<dbReference type="PRINTS" id="PR00237">
    <property type="entry name" value="GPCRRHODOPSN"/>
</dbReference>
<keyword evidence="7 9" id="KW-0675">Receptor</keyword>
<keyword evidence="3 9" id="KW-0812">Transmembrane</keyword>
<evidence type="ECO:0000256" key="5">
    <source>
        <dbReference type="ARBA" id="ARBA00023040"/>
    </source>
</evidence>
<evidence type="ECO:0000256" key="1">
    <source>
        <dbReference type="ARBA" id="ARBA00004651"/>
    </source>
</evidence>
<comment type="subcellular location">
    <subcellularLocation>
        <location evidence="1">Cell membrane</location>
        <topology evidence="1">Multi-pass membrane protein</topology>
    </subcellularLocation>
</comment>
<dbReference type="GO" id="GO:0030425">
    <property type="term" value="C:dendrite"/>
    <property type="evidence" value="ECO:0007669"/>
    <property type="project" value="TreeGrafter"/>
</dbReference>
<keyword evidence="6 10" id="KW-0472">Membrane</keyword>
<dbReference type="OrthoDB" id="6358729at2759"/>
<dbReference type="GO" id="GO:0005886">
    <property type="term" value="C:plasma membrane"/>
    <property type="evidence" value="ECO:0007669"/>
    <property type="project" value="UniProtKB-SubCell"/>
</dbReference>
<keyword evidence="4 10" id="KW-1133">Transmembrane helix</keyword>
<feature type="transmembrane region" description="Helical" evidence="10">
    <location>
        <begin position="6"/>
        <end position="31"/>
    </location>
</feature>
<feature type="transmembrane region" description="Helical" evidence="10">
    <location>
        <begin position="186"/>
        <end position="209"/>
    </location>
</feature>
<feature type="transmembrane region" description="Helical" evidence="10">
    <location>
        <begin position="43"/>
        <end position="61"/>
    </location>
</feature>
<accession>A0A8S9ZQN9</accession>
<evidence type="ECO:0000256" key="4">
    <source>
        <dbReference type="ARBA" id="ARBA00022989"/>
    </source>
</evidence>
<dbReference type="GO" id="GO:0007187">
    <property type="term" value="P:G protein-coupled receptor signaling pathway, coupled to cyclic nucleotide second messenger"/>
    <property type="evidence" value="ECO:0007669"/>
    <property type="project" value="TreeGrafter"/>
</dbReference>
<evidence type="ECO:0000313" key="13">
    <source>
        <dbReference type="Proteomes" id="UP000605970"/>
    </source>
</evidence>
<comment type="similarity">
    <text evidence="9">Belongs to the G-protein coupled receptor 1 family.</text>
</comment>
<keyword evidence="8 9" id="KW-0807">Transducer</keyword>
<comment type="caution">
    <text evidence="12">The sequence shown here is derived from an EMBL/GenBank/DDBJ whole genome shotgun (WGS) entry which is preliminary data.</text>
</comment>
<evidence type="ECO:0000313" key="12">
    <source>
        <dbReference type="EMBL" id="KAF7635492.1"/>
    </source>
</evidence>
<dbReference type="PROSITE" id="PS50262">
    <property type="entry name" value="G_PROTEIN_RECEP_F1_2"/>
    <property type="match status" value="1"/>
</dbReference>
<dbReference type="InterPro" id="IPR017452">
    <property type="entry name" value="GPCR_Rhodpsn_7TM"/>
</dbReference>
<feature type="transmembrane region" description="Helical" evidence="10">
    <location>
        <begin position="122"/>
        <end position="143"/>
    </location>
</feature>
<dbReference type="GO" id="GO:0030594">
    <property type="term" value="F:neurotransmitter receptor activity"/>
    <property type="evidence" value="ECO:0007669"/>
    <property type="project" value="TreeGrafter"/>
</dbReference>
<dbReference type="GO" id="GO:0007268">
    <property type="term" value="P:chemical synaptic transmission"/>
    <property type="evidence" value="ECO:0007669"/>
    <property type="project" value="TreeGrafter"/>
</dbReference>
<dbReference type="EMBL" id="JABEBT010000041">
    <property type="protein sequence ID" value="KAF7635492.1"/>
    <property type="molecule type" value="Genomic_DNA"/>
</dbReference>
<evidence type="ECO:0000256" key="2">
    <source>
        <dbReference type="ARBA" id="ARBA00022475"/>
    </source>
</evidence>
<dbReference type="PANTHER" id="PTHR24247">
    <property type="entry name" value="5-HYDROXYTRYPTAMINE RECEPTOR"/>
    <property type="match status" value="1"/>
</dbReference>
<dbReference type="SUPFAM" id="SSF81321">
    <property type="entry name" value="Family A G protein-coupled receptor-like"/>
    <property type="match status" value="1"/>
</dbReference>
<evidence type="ECO:0000256" key="9">
    <source>
        <dbReference type="RuleBase" id="RU000688"/>
    </source>
</evidence>
<organism evidence="12 13">
    <name type="scientific">Meloidogyne graminicola</name>
    <dbReference type="NCBI Taxonomy" id="189291"/>
    <lineage>
        <taxon>Eukaryota</taxon>
        <taxon>Metazoa</taxon>
        <taxon>Ecdysozoa</taxon>
        <taxon>Nematoda</taxon>
        <taxon>Chromadorea</taxon>
        <taxon>Rhabditida</taxon>
        <taxon>Tylenchina</taxon>
        <taxon>Tylenchomorpha</taxon>
        <taxon>Tylenchoidea</taxon>
        <taxon>Meloidogynidae</taxon>
        <taxon>Meloidogyninae</taxon>
        <taxon>Meloidogyne</taxon>
    </lineage>
</organism>
<dbReference type="Gene3D" id="1.20.1070.10">
    <property type="entry name" value="Rhodopsin 7-helix transmembrane proteins"/>
    <property type="match status" value="1"/>
</dbReference>
<keyword evidence="13" id="KW-1185">Reference proteome</keyword>
<dbReference type="Pfam" id="PF00001">
    <property type="entry name" value="7tm_1"/>
    <property type="match status" value="1"/>
</dbReference>
<dbReference type="GO" id="GO:0004993">
    <property type="term" value="F:G protein-coupled serotonin receptor activity"/>
    <property type="evidence" value="ECO:0007669"/>
    <property type="project" value="TreeGrafter"/>
</dbReference>
<dbReference type="PROSITE" id="PS00237">
    <property type="entry name" value="G_PROTEIN_RECEP_F1_1"/>
    <property type="match status" value="1"/>
</dbReference>
<proteinExistence type="inferred from homology"/>
<protein>
    <submittedName>
        <fullName evidence="12">G_PROTEIN_RECEP_F1_2 domain-containing protein</fullName>
    </submittedName>
</protein>
<dbReference type="InterPro" id="IPR000276">
    <property type="entry name" value="GPCR_Rhodpsn"/>
</dbReference>
<sequence length="458" mass="52368">MFSASFGLALFLGIINLLVVCGNLAVLYIILTQKSLHTSTNTIVFSLTLSDFLLGCLILPFSITQEFSNSWDFGTLWCKSWLSLDILLSTASIYNLLAISFDRYMAIKHPMKYGRLISSSRLTKFNISSVWLISASLAVPPFLSDLFMVTTNNEQMNNALILLENNYSETFLQFKGTCTPVTNSDFYILFSATISFILPMILMVCLNAIRDSRRKLSQATSSAFPGRSTSILLSSSSSKNYQQQQQQQPSQHSIISYEEMDKFIRVHRGGSNTGINKLISTNNRNTSTSAPNCCLSELQPQQPQTPISTKKFRRSLNLLKKKALPSKHYEFYYPLSLPIKRAISQYDKHSITSINSRKQTKESCTNLTINLKQNEDNSIIESINNNNNNNYETTSLPPYFRDQCLTWTIHSNNKISAHQIWINRIRRLKNSREHKRSYQSIFLPQHLILLLHLMHKWH</sequence>
<dbReference type="GO" id="GO:0045202">
    <property type="term" value="C:synapse"/>
    <property type="evidence" value="ECO:0007669"/>
    <property type="project" value="GOC"/>
</dbReference>
<evidence type="ECO:0000256" key="8">
    <source>
        <dbReference type="ARBA" id="ARBA00023224"/>
    </source>
</evidence>
<reference evidence="12" key="1">
    <citation type="journal article" date="2020" name="Ecol. Evol.">
        <title>Genome structure and content of the rice root-knot nematode (Meloidogyne graminicola).</title>
        <authorList>
            <person name="Phan N.T."/>
            <person name="Danchin E.G.J."/>
            <person name="Klopp C."/>
            <person name="Perfus-Barbeoch L."/>
            <person name="Kozlowski D.K."/>
            <person name="Koutsovoulos G.D."/>
            <person name="Lopez-Roques C."/>
            <person name="Bouchez O."/>
            <person name="Zahm M."/>
            <person name="Besnard G."/>
            <person name="Bellafiore S."/>
        </authorList>
    </citation>
    <scope>NUCLEOTIDE SEQUENCE</scope>
    <source>
        <strain evidence="12">VN-18</strain>
    </source>
</reference>
<evidence type="ECO:0000256" key="7">
    <source>
        <dbReference type="ARBA" id="ARBA00023170"/>
    </source>
</evidence>
<evidence type="ECO:0000256" key="3">
    <source>
        <dbReference type="ARBA" id="ARBA00022692"/>
    </source>
</evidence>
<keyword evidence="2" id="KW-1003">Cell membrane</keyword>
<keyword evidence="5 9" id="KW-0297">G-protein coupled receptor</keyword>